<dbReference type="InterPro" id="IPR007219">
    <property type="entry name" value="XnlR_reg_dom"/>
</dbReference>
<comment type="subcellular location">
    <subcellularLocation>
        <location evidence="1">Nucleus</location>
    </subcellularLocation>
</comment>
<dbReference type="SMART" id="SM00066">
    <property type="entry name" value="GAL4"/>
    <property type="match status" value="1"/>
</dbReference>
<dbReference type="CDD" id="cd00067">
    <property type="entry name" value="GAL4"/>
    <property type="match status" value="1"/>
</dbReference>
<protein>
    <submittedName>
        <fullName evidence="10">WGS project CCBQ000000000 data, contig 00012</fullName>
    </submittedName>
</protein>
<evidence type="ECO:0000259" key="9">
    <source>
        <dbReference type="PROSITE" id="PS50048"/>
    </source>
</evidence>
<evidence type="ECO:0000256" key="1">
    <source>
        <dbReference type="ARBA" id="ARBA00004123"/>
    </source>
</evidence>
<proteinExistence type="predicted"/>
<evidence type="ECO:0000256" key="4">
    <source>
        <dbReference type="ARBA" id="ARBA00023015"/>
    </source>
</evidence>
<dbReference type="SUPFAM" id="SSF57701">
    <property type="entry name" value="Zn2/Cys6 DNA-binding domain"/>
    <property type="match status" value="1"/>
</dbReference>
<keyword evidence="11" id="KW-1185">Reference proteome</keyword>
<dbReference type="Gene3D" id="4.10.240.10">
    <property type="entry name" value="Zn(2)-C6 fungal-type DNA-binding domain"/>
    <property type="match status" value="1"/>
</dbReference>
<comment type="caution">
    <text evidence="10">The sequence shown here is derived from an EMBL/GenBank/DDBJ whole genome shotgun (WGS) entry which is preliminary data.</text>
</comment>
<dbReference type="PROSITE" id="PS00463">
    <property type="entry name" value="ZN2_CY6_FUNGAL_1"/>
    <property type="match status" value="1"/>
</dbReference>
<keyword evidence="2" id="KW-0479">Metal-binding</keyword>
<dbReference type="EMBL" id="CCBQ010000016">
    <property type="protein sequence ID" value="CDO92647.1"/>
    <property type="molecule type" value="Genomic_DNA"/>
</dbReference>
<organism evidence="10 11">
    <name type="scientific">Kluyveromyces dobzhanskii CBS 2104</name>
    <dbReference type="NCBI Taxonomy" id="1427455"/>
    <lineage>
        <taxon>Eukaryota</taxon>
        <taxon>Fungi</taxon>
        <taxon>Dikarya</taxon>
        <taxon>Ascomycota</taxon>
        <taxon>Saccharomycotina</taxon>
        <taxon>Saccharomycetes</taxon>
        <taxon>Saccharomycetales</taxon>
        <taxon>Saccharomycetaceae</taxon>
        <taxon>Kluyveromyces</taxon>
    </lineage>
</organism>
<dbReference type="OrthoDB" id="2399539at2759"/>
<feature type="region of interest" description="Disordered" evidence="8">
    <location>
        <begin position="22"/>
        <end position="42"/>
    </location>
</feature>
<dbReference type="PROSITE" id="PS50048">
    <property type="entry name" value="ZN2_CY6_FUNGAL_2"/>
    <property type="match status" value="1"/>
</dbReference>
<evidence type="ECO:0000313" key="10">
    <source>
        <dbReference type="EMBL" id="CDO92647.1"/>
    </source>
</evidence>
<sequence>MVQQHQECEIKAESVVVEADFGDNDGTSNGSSSICSGSGSGNDSNASYACKRRRKNQGVACCFCKRRRKRCDGGFPQCGACVNAGIQCTFVDKITGRELPRDYIDRLESKVFELESQVPLTEKSVVGLVIQSQFKEKASQDRRRSVERAMPLPLPLRPSYETGMELLQLYREIVHRQYPFLEWSWMLECFRKVFVLDSTDTEAIPFVYLVLSVGVDLREPARGGTHPSSVYYSIAMEHISATLEAGTIRTVQLYLLLLIQLLVKPKEQLADDYNQLWLLAGVAVRTAVALDLHRKPGSPRGMTHGLEQHLLQNLRSRVFWCAYSIERLIGMALGRPFCISDVDIDAPLPESELEVKSMSESEEEVEVHMYANAIEIFKLRRIQSSICMFVYGPRKFLDNDDEINQSRQQIVLELEDWKQGFTSQKLNKETNFVSTETWANINYHQSVVWFLRPLLLQINEAHKNALEGGRAMVPPTPEMLEWFQVLVYSASEIGSCYEDIFKESSSPLSHNIDPLTAIHSLFVAGVTYMYCIWLNVKLDLLSGKQYDNNKSIPTIKLYQRLLVAQAKKWPLGKLQYETFLHLSGKILTNIQRTGSSRFHSTNNLSPMDKTTLINDPTSDCESTSSLQSFAKNLNHNTPQPDAIKDSPIYSFINLNGDTLLKALLWDLLEQFE</sequence>
<keyword evidence="4" id="KW-0805">Transcription regulation</keyword>
<dbReference type="InterPro" id="IPR052202">
    <property type="entry name" value="Yeast_MetPath_Reg"/>
</dbReference>
<keyword evidence="3" id="KW-0862">Zinc</keyword>
<keyword evidence="6" id="KW-0804">Transcription</keyword>
<keyword evidence="7" id="KW-0539">Nucleus</keyword>
<dbReference type="Pfam" id="PF00172">
    <property type="entry name" value="Zn_clus"/>
    <property type="match status" value="1"/>
</dbReference>
<dbReference type="GO" id="GO:0045944">
    <property type="term" value="P:positive regulation of transcription by RNA polymerase II"/>
    <property type="evidence" value="ECO:0007669"/>
    <property type="project" value="TreeGrafter"/>
</dbReference>
<dbReference type="PANTHER" id="PTHR47782">
    <property type="entry name" value="ZN(II)2CYS6 TRANSCRIPTION FACTOR (EUROFUNG)-RELATED"/>
    <property type="match status" value="1"/>
</dbReference>
<reference evidence="10 11" key="1">
    <citation type="submission" date="2014-03" db="EMBL/GenBank/DDBJ databases">
        <title>The genome of Kluyveromyces dobzhanskii.</title>
        <authorList>
            <person name="Nystedt B."/>
            <person name="Astrom S."/>
        </authorList>
    </citation>
    <scope>NUCLEOTIDE SEQUENCE [LARGE SCALE GENOMIC DNA]</scope>
    <source>
        <strain evidence="10 11">CBS 2104</strain>
    </source>
</reference>
<evidence type="ECO:0000256" key="2">
    <source>
        <dbReference type="ARBA" id="ARBA00022723"/>
    </source>
</evidence>
<dbReference type="InterPro" id="IPR001138">
    <property type="entry name" value="Zn2Cys6_DnaBD"/>
</dbReference>
<gene>
    <name evidence="10" type="ORF">KLDO_g963</name>
</gene>
<dbReference type="CDD" id="cd12148">
    <property type="entry name" value="fungal_TF_MHR"/>
    <property type="match status" value="1"/>
</dbReference>
<accession>A0A0A8L325</accession>
<evidence type="ECO:0000313" key="11">
    <source>
        <dbReference type="Proteomes" id="UP000031516"/>
    </source>
</evidence>
<dbReference type="PANTHER" id="PTHR47782:SF12">
    <property type="entry name" value="ZN(II)2CYS6 TRANSCRIPTION FACTOR (EUROFUNG)"/>
    <property type="match status" value="1"/>
</dbReference>
<evidence type="ECO:0000256" key="8">
    <source>
        <dbReference type="SAM" id="MobiDB-lite"/>
    </source>
</evidence>
<dbReference type="Pfam" id="PF04082">
    <property type="entry name" value="Fungal_trans"/>
    <property type="match status" value="1"/>
</dbReference>
<evidence type="ECO:0000256" key="6">
    <source>
        <dbReference type="ARBA" id="ARBA00023163"/>
    </source>
</evidence>
<dbReference type="GO" id="GO:0005634">
    <property type="term" value="C:nucleus"/>
    <property type="evidence" value="ECO:0007669"/>
    <property type="project" value="UniProtKB-SubCell"/>
</dbReference>
<evidence type="ECO:0000256" key="5">
    <source>
        <dbReference type="ARBA" id="ARBA00023125"/>
    </source>
</evidence>
<keyword evidence="5" id="KW-0238">DNA-binding</keyword>
<evidence type="ECO:0000256" key="7">
    <source>
        <dbReference type="ARBA" id="ARBA00023242"/>
    </source>
</evidence>
<feature type="domain" description="Zn(2)-C6 fungal-type" evidence="9">
    <location>
        <begin position="60"/>
        <end position="90"/>
    </location>
</feature>
<feature type="compositionally biased region" description="Low complexity" evidence="8">
    <location>
        <begin position="24"/>
        <end position="42"/>
    </location>
</feature>
<dbReference type="AlphaFoldDB" id="A0A0A8L325"/>
<dbReference type="GO" id="GO:0008270">
    <property type="term" value="F:zinc ion binding"/>
    <property type="evidence" value="ECO:0007669"/>
    <property type="project" value="InterPro"/>
</dbReference>
<dbReference type="GO" id="GO:0006351">
    <property type="term" value="P:DNA-templated transcription"/>
    <property type="evidence" value="ECO:0007669"/>
    <property type="project" value="InterPro"/>
</dbReference>
<dbReference type="GO" id="GO:0000981">
    <property type="term" value="F:DNA-binding transcription factor activity, RNA polymerase II-specific"/>
    <property type="evidence" value="ECO:0007669"/>
    <property type="project" value="InterPro"/>
</dbReference>
<evidence type="ECO:0000256" key="3">
    <source>
        <dbReference type="ARBA" id="ARBA00022833"/>
    </source>
</evidence>
<name>A0A0A8L325_9SACH</name>
<dbReference type="Proteomes" id="UP000031516">
    <property type="component" value="Unassembled WGS sequence"/>
</dbReference>
<dbReference type="GO" id="GO:0043565">
    <property type="term" value="F:sequence-specific DNA binding"/>
    <property type="evidence" value="ECO:0007669"/>
    <property type="project" value="TreeGrafter"/>
</dbReference>
<dbReference type="InterPro" id="IPR036864">
    <property type="entry name" value="Zn2-C6_fun-type_DNA-bd_sf"/>
</dbReference>
<dbReference type="SMART" id="SM00906">
    <property type="entry name" value="Fungal_trans"/>
    <property type="match status" value="1"/>
</dbReference>